<dbReference type="AlphaFoldDB" id="A0A382WD61"/>
<feature type="non-terminal residue" evidence="6">
    <location>
        <position position="1"/>
    </location>
</feature>
<gene>
    <name evidence="6" type="ORF">METZ01_LOCUS409577</name>
</gene>
<organism evidence="6">
    <name type="scientific">marine metagenome</name>
    <dbReference type="NCBI Taxonomy" id="408172"/>
    <lineage>
        <taxon>unclassified sequences</taxon>
        <taxon>metagenomes</taxon>
        <taxon>ecological metagenomes</taxon>
    </lineage>
</organism>
<reference evidence="6" key="1">
    <citation type="submission" date="2018-05" db="EMBL/GenBank/DDBJ databases">
        <authorList>
            <person name="Lanie J.A."/>
            <person name="Ng W.-L."/>
            <person name="Kazmierczak K.M."/>
            <person name="Andrzejewski T.M."/>
            <person name="Davidsen T.M."/>
            <person name="Wayne K.J."/>
            <person name="Tettelin H."/>
            <person name="Glass J.I."/>
            <person name="Rusch D."/>
            <person name="Podicherti R."/>
            <person name="Tsui H.-C.T."/>
            <person name="Winkler M.E."/>
        </authorList>
    </citation>
    <scope>NUCLEOTIDE SEQUENCE</scope>
</reference>
<protein>
    <recommendedName>
        <fullName evidence="5">ABC transmembrane type-1 domain-containing protein</fullName>
    </recommendedName>
</protein>
<keyword evidence="2 4" id="KW-1133">Transmembrane helix</keyword>
<evidence type="ECO:0000256" key="2">
    <source>
        <dbReference type="ARBA" id="ARBA00022989"/>
    </source>
</evidence>
<dbReference type="Gene3D" id="1.20.1560.10">
    <property type="entry name" value="ABC transporter type 1, transmembrane domain"/>
    <property type="match status" value="1"/>
</dbReference>
<dbReference type="GO" id="GO:0140359">
    <property type="term" value="F:ABC-type transporter activity"/>
    <property type="evidence" value="ECO:0007669"/>
    <property type="project" value="InterPro"/>
</dbReference>
<evidence type="ECO:0000256" key="4">
    <source>
        <dbReference type="SAM" id="Phobius"/>
    </source>
</evidence>
<dbReference type="InterPro" id="IPR011527">
    <property type="entry name" value="ABC1_TM_dom"/>
</dbReference>
<evidence type="ECO:0000256" key="3">
    <source>
        <dbReference type="ARBA" id="ARBA00023136"/>
    </source>
</evidence>
<dbReference type="GO" id="GO:0016020">
    <property type="term" value="C:membrane"/>
    <property type="evidence" value="ECO:0007669"/>
    <property type="project" value="InterPro"/>
</dbReference>
<dbReference type="PROSITE" id="PS50929">
    <property type="entry name" value="ABC_TM1F"/>
    <property type="match status" value="1"/>
</dbReference>
<evidence type="ECO:0000313" key="6">
    <source>
        <dbReference type="EMBL" id="SVD56723.1"/>
    </source>
</evidence>
<proteinExistence type="predicted"/>
<feature type="non-terminal residue" evidence="6">
    <location>
        <position position="241"/>
    </location>
</feature>
<keyword evidence="3 4" id="KW-0472">Membrane</keyword>
<feature type="domain" description="ABC transmembrane type-1" evidence="5">
    <location>
        <begin position="20"/>
        <end position="230"/>
    </location>
</feature>
<feature type="transmembrane region" description="Helical" evidence="4">
    <location>
        <begin position="173"/>
        <end position="192"/>
    </location>
</feature>
<name>A0A382WD61_9ZZZZ</name>
<dbReference type="InterPro" id="IPR036640">
    <property type="entry name" value="ABC1_TM_sf"/>
</dbReference>
<accession>A0A382WD61</accession>
<feature type="transmembrane region" description="Helical" evidence="4">
    <location>
        <begin position="20"/>
        <end position="41"/>
    </location>
</feature>
<keyword evidence="1 4" id="KW-0812">Transmembrane</keyword>
<dbReference type="SUPFAM" id="SSF90123">
    <property type="entry name" value="ABC transporter transmembrane region"/>
    <property type="match status" value="1"/>
</dbReference>
<dbReference type="GO" id="GO:0005524">
    <property type="term" value="F:ATP binding"/>
    <property type="evidence" value="ECO:0007669"/>
    <property type="project" value="InterPro"/>
</dbReference>
<feature type="transmembrane region" description="Helical" evidence="4">
    <location>
        <begin position="143"/>
        <end position="167"/>
    </location>
</feature>
<feature type="transmembrane region" description="Helical" evidence="4">
    <location>
        <begin position="61"/>
        <end position="88"/>
    </location>
</feature>
<dbReference type="Pfam" id="PF00664">
    <property type="entry name" value="ABC_membrane"/>
    <property type="match status" value="1"/>
</dbReference>
<sequence>VEYLQKLRSLLNRTTKRRLLLLVAFSIFVSIVETIGITAIMPLIDITTNFDNIHSNQYYQWLFSFFGFKSDVNFAILFGLVLFGFYIFRGGMNLLYSYAMVKFTEKLYAQTTQRLFKNYLSMPYQVFVNKNSSYLTKAIVSEALYMTSVVNAVLFMISEFFLIVFLYAFMLIASWKITLVFTVVISINTILLNQTISKKIKKVGVLRAEVQARFYEIINRLFGNFKNIKLQDKNRLNATTD</sequence>
<dbReference type="EMBL" id="UINC01158918">
    <property type="protein sequence ID" value="SVD56723.1"/>
    <property type="molecule type" value="Genomic_DNA"/>
</dbReference>
<evidence type="ECO:0000256" key="1">
    <source>
        <dbReference type="ARBA" id="ARBA00022692"/>
    </source>
</evidence>
<evidence type="ECO:0000259" key="5">
    <source>
        <dbReference type="PROSITE" id="PS50929"/>
    </source>
</evidence>